<keyword evidence="6" id="KW-0378">Hydrolase</keyword>
<dbReference type="FunFam" id="3.30.70.270:FF:000020">
    <property type="entry name" value="Transposon Tf2-6 polyprotein-like Protein"/>
    <property type="match status" value="1"/>
</dbReference>
<dbReference type="AlphaFoldDB" id="A0A2J7QS37"/>
<name>A0A2J7QS37_9NEOP</name>
<keyword evidence="7" id="KW-0695">RNA-directed DNA polymerase</keyword>
<dbReference type="InterPro" id="IPR001995">
    <property type="entry name" value="Peptidase_A2_cat"/>
</dbReference>
<dbReference type="Proteomes" id="UP000235965">
    <property type="component" value="Unassembled WGS sequence"/>
</dbReference>
<dbReference type="EC" id="2.7.7.49" evidence="1"/>
<dbReference type="SUPFAM" id="SSF56672">
    <property type="entry name" value="DNA/RNA polymerases"/>
    <property type="match status" value="1"/>
</dbReference>
<dbReference type="Gene3D" id="3.10.20.370">
    <property type="match status" value="1"/>
</dbReference>
<dbReference type="InterPro" id="IPR043128">
    <property type="entry name" value="Rev_trsase/Diguanyl_cyclase"/>
</dbReference>
<dbReference type="SUPFAM" id="SSF50630">
    <property type="entry name" value="Acid proteases"/>
    <property type="match status" value="1"/>
</dbReference>
<dbReference type="OrthoDB" id="8052391at2759"/>
<feature type="domain" description="Reverse transcriptase" evidence="9">
    <location>
        <begin position="400"/>
        <end position="583"/>
    </location>
</feature>
<reference evidence="10 11" key="1">
    <citation type="submission" date="2017-12" db="EMBL/GenBank/DDBJ databases">
        <title>Hemimetabolous genomes reveal molecular basis of termite eusociality.</title>
        <authorList>
            <person name="Harrison M.C."/>
            <person name="Jongepier E."/>
            <person name="Robertson H.M."/>
            <person name="Arning N."/>
            <person name="Bitard-Feildel T."/>
            <person name="Chao H."/>
            <person name="Childers C.P."/>
            <person name="Dinh H."/>
            <person name="Doddapaneni H."/>
            <person name="Dugan S."/>
            <person name="Gowin J."/>
            <person name="Greiner C."/>
            <person name="Han Y."/>
            <person name="Hu H."/>
            <person name="Hughes D.S.T."/>
            <person name="Huylmans A.-K."/>
            <person name="Kemena C."/>
            <person name="Kremer L.P.M."/>
            <person name="Lee S.L."/>
            <person name="Lopez-Ezquerra A."/>
            <person name="Mallet L."/>
            <person name="Monroy-Kuhn J.M."/>
            <person name="Moser A."/>
            <person name="Murali S.C."/>
            <person name="Muzny D.M."/>
            <person name="Otani S."/>
            <person name="Piulachs M.-D."/>
            <person name="Poelchau M."/>
            <person name="Qu J."/>
            <person name="Schaub F."/>
            <person name="Wada-Katsumata A."/>
            <person name="Worley K.C."/>
            <person name="Xie Q."/>
            <person name="Ylla G."/>
            <person name="Poulsen M."/>
            <person name="Gibbs R.A."/>
            <person name="Schal C."/>
            <person name="Richards S."/>
            <person name="Belles X."/>
            <person name="Korb J."/>
            <person name="Bornberg-Bauer E."/>
        </authorList>
    </citation>
    <scope>NUCLEOTIDE SEQUENCE [LARGE SCALE GENOMIC DNA]</scope>
    <source>
        <tissue evidence="10">Whole body</tissue>
    </source>
</reference>
<dbReference type="GO" id="GO:0004519">
    <property type="term" value="F:endonuclease activity"/>
    <property type="evidence" value="ECO:0007669"/>
    <property type="project" value="UniProtKB-KW"/>
</dbReference>
<accession>A0A2J7QS37</accession>
<keyword evidence="11" id="KW-1185">Reference proteome</keyword>
<dbReference type="PANTHER" id="PTHR37984">
    <property type="entry name" value="PROTEIN CBG26694"/>
    <property type="match status" value="1"/>
</dbReference>
<keyword evidence="3" id="KW-0548">Nucleotidyltransferase</keyword>
<evidence type="ECO:0000256" key="3">
    <source>
        <dbReference type="ARBA" id="ARBA00022695"/>
    </source>
</evidence>
<protein>
    <recommendedName>
        <fullName evidence="1">RNA-directed DNA polymerase</fullName>
        <ecNumber evidence="1">2.7.7.49</ecNumber>
    </recommendedName>
</protein>
<dbReference type="GO" id="GO:0006508">
    <property type="term" value="P:proteolysis"/>
    <property type="evidence" value="ECO:0007669"/>
    <property type="project" value="InterPro"/>
</dbReference>
<evidence type="ECO:0000256" key="5">
    <source>
        <dbReference type="ARBA" id="ARBA00022759"/>
    </source>
</evidence>
<evidence type="ECO:0000256" key="6">
    <source>
        <dbReference type="ARBA" id="ARBA00022801"/>
    </source>
</evidence>
<dbReference type="EMBL" id="NEVH01011878">
    <property type="protein sequence ID" value="PNF31402.1"/>
    <property type="molecule type" value="Genomic_DNA"/>
</dbReference>
<dbReference type="PANTHER" id="PTHR37984:SF5">
    <property type="entry name" value="PROTEIN NYNRIN-LIKE"/>
    <property type="match status" value="1"/>
</dbReference>
<keyword evidence="4" id="KW-0540">Nuclease</keyword>
<dbReference type="CDD" id="cd09274">
    <property type="entry name" value="RNase_HI_RT_Ty3"/>
    <property type="match status" value="1"/>
</dbReference>
<dbReference type="InParanoid" id="A0A2J7QS37"/>
<dbReference type="Gene3D" id="2.40.70.10">
    <property type="entry name" value="Acid Proteases"/>
    <property type="match status" value="1"/>
</dbReference>
<dbReference type="GO" id="GO:0003964">
    <property type="term" value="F:RNA-directed DNA polymerase activity"/>
    <property type="evidence" value="ECO:0007669"/>
    <property type="project" value="UniProtKB-KW"/>
</dbReference>
<evidence type="ECO:0000256" key="2">
    <source>
        <dbReference type="ARBA" id="ARBA00022679"/>
    </source>
</evidence>
<proteinExistence type="predicted"/>
<evidence type="ECO:0000313" key="10">
    <source>
        <dbReference type="EMBL" id="PNF31402.1"/>
    </source>
</evidence>
<dbReference type="STRING" id="105785.A0A2J7QS37"/>
<dbReference type="CDD" id="cd00303">
    <property type="entry name" value="retropepsin_like"/>
    <property type="match status" value="1"/>
</dbReference>
<dbReference type="PROSITE" id="PS00141">
    <property type="entry name" value="ASP_PROTEASE"/>
    <property type="match status" value="1"/>
</dbReference>
<dbReference type="InterPro" id="IPR041373">
    <property type="entry name" value="RT_RNaseH"/>
</dbReference>
<dbReference type="InterPro" id="IPR001969">
    <property type="entry name" value="Aspartic_peptidase_AS"/>
</dbReference>
<dbReference type="Gene3D" id="3.30.70.270">
    <property type="match status" value="2"/>
</dbReference>
<dbReference type="GO" id="GO:0004190">
    <property type="term" value="F:aspartic-type endopeptidase activity"/>
    <property type="evidence" value="ECO:0007669"/>
    <property type="project" value="InterPro"/>
</dbReference>
<dbReference type="Gene3D" id="3.10.10.10">
    <property type="entry name" value="HIV Type 1 Reverse Transcriptase, subunit A, domain 1"/>
    <property type="match status" value="1"/>
</dbReference>
<feature type="domain" description="Peptidase A2" evidence="8">
    <location>
        <begin position="1"/>
        <end position="74"/>
    </location>
</feature>
<comment type="caution">
    <text evidence="10">The sequence shown here is derived from an EMBL/GenBank/DDBJ whole genome shotgun (WGS) entry which is preliminary data.</text>
</comment>
<gene>
    <name evidence="10" type="ORF">B7P43_G04084</name>
</gene>
<evidence type="ECO:0000259" key="8">
    <source>
        <dbReference type="PROSITE" id="PS50175"/>
    </source>
</evidence>
<dbReference type="InterPro" id="IPR000477">
    <property type="entry name" value="RT_dom"/>
</dbReference>
<dbReference type="Pfam" id="PF17917">
    <property type="entry name" value="RT_RNaseH"/>
    <property type="match status" value="1"/>
</dbReference>
<dbReference type="Pfam" id="PF00078">
    <property type="entry name" value="RVT_1"/>
    <property type="match status" value="1"/>
</dbReference>
<dbReference type="CDD" id="cd01647">
    <property type="entry name" value="RT_LTR"/>
    <property type="match status" value="1"/>
</dbReference>
<evidence type="ECO:0000256" key="1">
    <source>
        <dbReference type="ARBA" id="ARBA00012493"/>
    </source>
</evidence>
<dbReference type="InterPro" id="IPR050951">
    <property type="entry name" value="Retrovirus_Pol_polyprotein"/>
</dbReference>
<evidence type="ECO:0000256" key="7">
    <source>
        <dbReference type="ARBA" id="ARBA00022918"/>
    </source>
</evidence>
<dbReference type="FunFam" id="3.10.20.370:FF:000001">
    <property type="entry name" value="Retrovirus-related Pol polyprotein from transposon 17.6-like protein"/>
    <property type="match status" value="1"/>
</dbReference>
<evidence type="ECO:0000256" key="4">
    <source>
        <dbReference type="ARBA" id="ARBA00022722"/>
    </source>
</evidence>
<organism evidence="10 11">
    <name type="scientific">Cryptotermes secundus</name>
    <dbReference type="NCBI Taxonomy" id="105785"/>
    <lineage>
        <taxon>Eukaryota</taxon>
        <taxon>Metazoa</taxon>
        <taxon>Ecdysozoa</taxon>
        <taxon>Arthropoda</taxon>
        <taxon>Hexapoda</taxon>
        <taxon>Insecta</taxon>
        <taxon>Pterygota</taxon>
        <taxon>Neoptera</taxon>
        <taxon>Polyneoptera</taxon>
        <taxon>Dictyoptera</taxon>
        <taxon>Blattodea</taxon>
        <taxon>Blattoidea</taxon>
        <taxon>Termitoidae</taxon>
        <taxon>Kalotermitidae</taxon>
        <taxon>Cryptotermitinae</taxon>
        <taxon>Cryptotermes</taxon>
    </lineage>
</organism>
<evidence type="ECO:0000313" key="11">
    <source>
        <dbReference type="Proteomes" id="UP000235965"/>
    </source>
</evidence>
<feature type="non-terminal residue" evidence="10">
    <location>
        <position position="898"/>
    </location>
</feature>
<keyword evidence="5" id="KW-0255">Endonuclease</keyword>
<evidence type="ECO:0000259" key="9">
    <source>
        <dbReference type="PROSITE" id="PS50878"/>
    </source>
</evidence>
<dbReference type="PROSITE" id="PS50878">
    <property type="entry name" value="RT_POL"/>
    <property type="match status" value="1"/>
</dbReference>
<dbReference type="InterPro" id="IPR021109">
    <property type="entry name" value="Peptidase_aspartic_dom_sf"/>
</dbReference>
<dbReference type="PROSITE" id="PS50175">
    <property type="entry name" value="ASP_PROT_RETROV"/>
    <property type="match status" value="1"/>
</dbReference>
<sequence>MLVDSGATVSVIKPGIVTSEIQTTRITAKGITGSKLKVMGTQLTTFKVGNRNFNYEFLVAPLDAEYSGILGADILGHMEACIDFRTSTLLLGKKRYQLSGQEVERCQVIRRQNRLSQVTPEAGLRTPLKEPPSGQVEVPIPGLSPGGVAIDCWNVVAFGSVMLPPLSEGLVIGKIEKKYSDDLPGEVLIEPLELGTPGAYVARVASRVLTAEELDELKALGEDCLRQETAKAGTRRQGNQNTGVKEKHRGDKVRYCVLKVLNTRGQHLEVGKNVPLGRAEPLRWAAPVGTGNDFHDPEVTEEVQLRINSLAGRNSMELTKKRTQLRKKLEHLSTEEQRVLLPVIEEYLDLFCNEETGILPCTKNGCHEIRTGDALPIKKNPYRVPYALRGEVKRQLDEMLAKGVITPCASPWAAPVILVPKKSPDGTPKYRFCTDFRGLNSVTVTPVYPIPDIKSNLSLMAGSKYFTLLDIENAYWNIPIREEDKDKTGFVTPFGSFRYERMAFGLSGAPSTFQRVMDAMLVGLRDVEVLVYLDDLLLFSETIEDHVRRMRLVFDRVREANFKLNVDKCTFAVPEVVYLGHVVSKNGVAPDPSKITAIKDFPQPRTVRDVRAFLGLSGYYRFFIRNYAAISRPLTQLTKKDEKFVWTKQQQEAFDNLKAALTSDSVLAHPRFDQPFILSTDASDYAISAILSQLHNGKERPISFASRMLNAAERNYSTTQKELLAVVFGTQTHRCFLYGRKFKIVTDHAALKWLITVKNHQCARLTRWVLKLSEYEFEIEHKAGKKHVNADCLSRHIASATTEGDRKPLEDNVSNALTRETVFTAQQQDAHCMEIITKVRAGIEPGHVLSEDGLLYVGPELEHAKLFVPEQLKRSVLELHHDKVFAGHQGTKRTRDLI</sequence>
<dbReference type="InterPro" id="IPR043502">
    <property type="entry name" value="DNA/RNA_pol_sf"/>
</dbReference>
<keyword evidence="2" id="KW-0808">Transferase</keyword>